<organism evidence="1 2">
    <name type="scientific">Paenibacillus albidus</name>
    <dbReference type="NCBI Taxonomy" id="2041023"/>
    <lineage>
        <taxon>Bacteria</taxon>
        <taxon>Bacillati</taxon>
        <taxon>Bacillota</taxon>
        <taxon>Bacilli</taxon>
        <taxon>Bacillales</taxon>
        <taxon>Paenibacillaceae</taxon>
        <taxon>Paenibacillus</taxon>
    </lineage>
</organism>
<gene>
    <name evidence="1" type="ORF">GCM10010912_67630</name>
</gene>
<dbReference type="EMBL" id="BMKR01000064">
    <property type="protein sequence ID" value="GGG13695.1"/>
    <property type="molecule type" value="Genomic_DNA"/>
</dbReference>
<dbReference type="RefSeq" id="WP_189032527.1">
    <property type="nucleotide sequence ID" value="NZ_BMKR01000064.1"/>
</dbReference>
<reference evidence="1" key="2">
    <citation type="submission" date="2020-09" db="EMBL/GenBank/DDBJ databases">
        <authorList>
            <person name="Sun Q."/>
            <person name="Zhou Y."/>
        </authorList>
    </citation>
    <scope>NUCLEOTIDE SEQUENCE</scope>
    <source>
        <strain evidence="1">CGMCC 1.16134</strain>
    </source>
</reference>
<protein>
    <submittedName>
        <fullName evidence="1">Uncharacterized protein</fullName>
    </submittedName>
</protein>
<sequence length="68" mass="7696">MYSITSILDNKIEKGIEGNLERVLQTLETTLSNLYDVSQQMSFEGFVGQDMLIDPKMVEFTTYTGLPT</sequence>
<evidence type="ECO:0000313" key="2">
    <source>
        <dbReference type="Proteomes" id="UP000637643"/>
    </source>
</evidence>
<comment type="caution">
    <text evidence="1">The sequence shown here is derived from an EMBL/GenBank/DDBJ whole genome shotgun (WGS) entry which is preliminary data.</text>
</comment>
<proteinExistence type="predicted"/>
<dbReference type="Proteomes" id="UP000637643">
    <property type="component" value="Unassembled WGS sequence"/>
</dbReference>
<reference evidence="1" key="1">
    <citation type="journal article" date="2014" name="Int. J. Syst. Evol. Microbiol.">
        <title>Complete genome sequence of Corynebacterium casei LMG S-19264T (=DSM 44701T), isolated from a smear-ripened cheese.</title>
        <authorList>
            <consortium name="US DOE Joint Genome Institute (JGI-PGF)"/>
            <person name="Walter F."/>
            <person name="Albersmeier A."/>
            <person name="Kalinowski J."/>
            <person name="Ruckert C."/>
        </authorList>
    </citation>
    <scope>NUCLEOTIDE SEQUENCE</scope>
    <source>
        <strain evidence="1">CGMCC 1.16134</strain>
    </source>
</reference>
<evidence type="ECO:0000313" key="1">
    <source>
        <dbReference type="EMBL" id="GGG13695.1"/>
    </source>
</evidence>
<name>A0A917D948_9BACL</name>
<keyword evidence="2" id="KW-1185">Reference proteome</keyword>
<accession>A0A917D948</accession>
<dbReference type="AlphaFoldDB" id="A0A917D948"/>